<feature type="domain" description="ComEC/Rec2-related protein" evidence="8">
    <location>
        <begin position="295"/>
        <end position="578"/>
    </location>
</feature>
<dbReference type="PANTHER" id="PTHR30619">
    <property type="entry name" value="DNA INTERNALIZATION/COMPETENCE PROTEIN COMEC/REC2"/>
    <property type="match status" value="1"/>
</dbReference>
<protein>
    <submittedName>
        <fullName evidence="10">ComEC family competence protein</fullName>
    </submittedName>
</protein>
<evidence type="ECO:0000256" key="7">
    <source>
        <dbReference type="SAM" id="Phobius"/>
    </source>
</evidence>
<dbReference type="InterPro" id="IPR004477">
    <property type="entry name" value="ComEC_N"/>
</dbReference>
<dbReference type="Proteomes" id="UP000307874">
    <property type="component" value="Unassembled WGS sequence"/>
</dbReference>
<feature type="domain" description="DUF4131" evidence="9">
    <location>
        <begin position="89"/>
        <end position="243"/>
    </location>
</feature>
<gene>
    <name evidence="10" type="ORF">FF124_13785</name>
</gene>
<keyword evidence="5 7" id="KW-0472">Membrane</keyword>
<keyword evidence="3 7" id="KW-0812">Transmembrane</keyword>
<feature type="transmembrane region" description="Helical" evidence="7">
    <location>
        <begin position="582"/>
        <end position="599"/>
    </location>
</feature>
<accession>A0A5C4JRD6</accession>
<feature type="region of interest" description="Disordered" evidence="6">
    <location>
        <begin position="847"/>
        <end position="877"/>
    </location>
</feature>
<dbReference type="PANTHER" id="PTHR30619:SF1">
    <property type="entry name" value="RECOMBINATION PROTEIN 2"/>
    <property type="match status" value="1"/>
</dbReference>
<feature type="transmembrane region" description="Helical" evidence="7">
    <location>
        <begin position="460"/>
        <end position="484"/>
    </location>
</feature>
<sequence>MGEEQEQSEDLERRAGRRRVGWKTRTRRSLQTSLHAFARKHDDHSGDRRKMGRFVAHAAEELAFGRAFLFVPLLMAFGAAWWFSRPSSPPFWGLFLYWSIAVLSWLALRYARPGRRLAAGAAAAFLTGAVFAQLEVQRLSTVMLDAPVTTQVTGLVEAREPTDSGWRYVVRVVATEDPVIRRPPDRVTLVARGKLPPIETGGAITGLARLSPPSGPALPGLVDFGFLSYFDGIGAVGFFYGAPQAPSTPISFPPEGIFQSAGNAAGLWIERLRDSIAGKIRAVLPGESGAFANAIITGERRALSDSTLDALRNAGLAHVIAISGLHMALAAGIFFSTLRLFLSFSPKAAEAVATKKLAALTAMFAAAFYLAISGMQVSARRAFIMLAVMLAAAIVDRPAISLRNVALAGLVILAMSPSEAVGPGMQMSFAATLALIAGYSIWRRRQAGEGGGKTHAMARIIIVAASGILLTALIGGLSTAPIAMAHFQRVAGYGLLGNLLAMPVVTFLVMPAGLLAMLAMPLGLHAPFLLIMGLGLDWVIAIAKWVDGLGGAFETGAMPPGFLILFLVGFMLLVLLSTRLRLAGLAPMALAFGLLFLPQNRGAPALLVSEDGVLLAFVTGDAAALSKSRPPAFIYEQWQSAYAIKSAEPPEESQRTAALFDGVDRFDRLDWDRLEGAGVALASDIAAARKRPGHFICEKDAWCVAVLSGGAPQSGTLSVAQIFRPALAGAACDHADVVVSVYRPGFEACRSGSFLVTPAMRRQTGALRLTIKPPETITGAASDDAEPPGLGKIPENGAPVRIGLFGDFEYELGAERSDHVVEEASMRAARFAGAGPPERMAAGLQPSLERQTASRPAEALQPSEMGAGRAENSDPGSTAFEAFARRTTQGGALGTLASAACGKPQITITPAITSLTRPWNRHRLYDWRSGTYQTPIDLPKQVEFVSGSGGSGRQACPEP</sequence>
<evidence type="ECO:0000256" key="3">
    <source>
        <dbReference type="ARBA" id="ARBA00022692"/>
    </source>
</evidence>
<dbReference type="NCBIfam" id="TIGR00360">
    <property type="entry name" value="ComEC_N-term"/>
    <property type="match status" value="1"/>
</dbReference>
<comment type="subcellular location">
    <subcellularLocation>
        <location evidence="1">Cell membrane</location>
        <topology evidence="1">Multi-pass membrane protein</topology>
    </subcellularLocation>
</comment>
<dbReference type="InterPro" id="IPR025405">
    <property type="entry name" value="DUF4131"/>
</dbReference>
<dbReference type="OrthoDB" id="9790149at2"/>
<evidence type="ECO:0000313" key="10">
    <source>
        <dbReference type="EMBL" id="TNB47239.1"/>
    </source>
</evidence>
<feature type="transmembrane region" description="Helical" evidence="7">
    <location>
        <begin position="528"/>
        <end position="546"/>
    </location>
</feature>
<keyword evidence="2" id="KW-1003">Cell membrane</keyword>
<dbReference type="Pfam" id="PF13567">
    <property type="entry name" value="DUF4131"/>
    <property type="match status" value="1"/>
</dbReference>
<evidence type="ECO:0000256" key="5">
    <source>
        <dbReference type="ARBA" id="ARBA00023136"/>
    </source>
</evidence>
<feature type="transmembrane region" description="Helical" evidence="7">
    <location>
        <begin position="558"/>
        <end position="575"/>
    </location>
</feature>
<keyword evidence="4 7" id="KW-1133">Transmembrane helix</keyword>
<dbReference type="InterPro" id="IPR052159">
    <property type="entry name" value="Competence_DNA_uptake"/>
</dbReference>
<dbReference type="Pfam" id="PF03772">
    <property type="entry name" value="Competence"/>
    <property type="match status" value="1"/>
</dbReference>
<proteinExistence type="predicted"/>
<dbReference type="GO" id="GO:0005886">
    <property type="term" value="C:plasma membrane"/>
    <property type="evidence" value="ECO:0007669"/>
    <property type="project" value="UniProtKB-SubCell"/>
</dbReference>
<feature type="transmembrane region" description="Helical" evidence="7">
    <location>
        <begin position="63"/>
        <end position="84"/>
    </location>
</feature>
<evidence type="ECO:0000259" key="9">
    <source>
        <dbReference type="Pfam" id="PF13567"/>
    </source>
</evidence>
<feature type="transmembrane region" description="Helical" evidence="7">
    <location>
        <begin position="490"/>
        <end position="516"/>
    </location>
</feature>
<feature type="transmembrane region" description="Helical" evidence="7">
    <location>
        <begin position="90"/>
        <end position="108"/>
    </location>
</feature>
<feature type="transmembrane region" description="Helical" evidence="7">
    <location>
        <begin position="316"/>
        <end position="337"/>
    </location>
</feature>
<evidence type="ECO:0000256" key="4">
    <source>
        <dbReference type="ARBA" id="ARBA00022989"/>
    </source>
</evidence>
<feature type="transmembrane region" description="Helical" evidence="7">
    <location>
        <begin position="357"/>
        <end position="375"/>
    </location>
</feature>
<evidence type="ECO:0000256" key="6">
    <source>
        <dbReference type="SAM" id="MobiDB-lite"/>
    </source>
</evidence>
<keyword evidence="11" id="KW-1185">Reference proteome</keyword>
<dbReference type="AlphaFoldDB" id="A0A5C4JRD6"/>
<evidence type="ECO:0000259" key="8">
    <source>
        <dbReference type="Pfam" id="PF03772"/>
    </source>
</evidence>
<comment type="caution">
    <text evidence="10">The sequence shown here is derived from an EMBL/GenBank/DDBJ whole genome shotgun (WGS) entry which is preliminary data.</text>
</comment>
<dbReference type="EMBL" id="VCLB01000007">
    <property type="protein sequence ID" value="TNB47239.1"/>
    <property type="molecule type" value="Genomic_DNA"/>
</dbReference>
<evidence type="ECO:0000313" key="11">
    <source>
        <dbReference type="Proteomes" id="UP000307874"/>
    </source>
</evidence>
<feature type="transmembrane region" description="Helical" evidence="7">
    <location>
        <begin position="420"/>
        <end position="439"/>
    </location>
</feature>
<reference evidence="10 11" key="1">
    <citation type="submission" date="2019-06" db="EMBL/GenBank/DDBJ databases">
        <title>Martelella lutilitoris sp. nov., isolated from a tidal mudflat.</title>
        <authorList>
            <person name="Kim Y.-J."/>
        </authorList>
    </citation>
    <scope>NUCLEOTIDE SEQUENCE [LARGE SCALE GENOMIC DNA]</scope>
    <source>
        <strain evidence="10 11">GH2-6</strain>
    </source>
</reference>
<organism evidence="10 11">
    <name type="scientific">Martelella lutilitoris</name>
    <dbReference type="NCBI Taxonomy" id="2583532"/>
    <lineage>
        <taxon>Bacteria</taxon>
        <taxon>Pseudomonadati</taxon>
        <taxon>Pseudomonadota</taxon>
        <taxon>Alphaproteobacteria</taxon>
        <taxon>Hyphomicrobiales</taxon>
        <taxon>Aurantimonadaceae</taxon>
        <taxon>Martelella</taxon>
    </lineage>
</organism>
<evidence type="ECO:0000256" key="2">
    <source>
        <dbReference type="ARBA" id="ARBA00022475"/>
    </source>
</evidence>
<evidence type="ECO:0000256" key="1">
    <source>
        <dbReference type="ARBA" id="ARBA00004651"/>
    </source>
</evidence>
<name>A0A5C4JRD6_9HYPH</name>